<accession>A0A0F9JZD3</accession>
<gene>
    <name evidence="1" type="ORF">LCGC14_1697920</name>
</gene>
<evidence type="ECO:0008006" key="2">
    <source>
        <dbReference type="Google" id="ProtNLM"/>
    </source>
</evidence>
<organism evidence="1">
    <name type="scientific">marine sediment metagenome</name>
    <dbReference type="NCBI Taxonomy" id="412755"/>
    <lineage>
        <taxon>unclassified sequences</taxon>
        <taxon>metagenomes</taxon>
        <taxon>ecological metagenomes</taxon>
    </lineage>
</organism>
<dbReference type="AlphaFoldDB" id="A0A0F9JZD3"/>
<name>A0A0F9JZD3_9ZZZZ</name>
<reference evidence="1" key="1">
    <citation type="journal article" date="2015" name="Nature">
        <title>Complex archaea that bridge the gap between prokaryotes and eukaryotes.</title>
        <authorList>
            <person name="Spang A."/>
            <person name="Saw J.H."/>
            <person name="Jorgensen S.L."/>
            <person name="Zaremba-Niedzwiedzka K."/>
            <person name="Martijn J."/>
            <person name="Lind A.E."/>
            <person name="van Eijk R."/>
            <person name="Schleper C."/>
            <person name="Guy L."/>
            <person name="Ettema T.J."/>
        </authorList>
    </citation>
    <scope>NUCLEOTIDE SEQUENCE</scope>
</reference>
<dbReference type="EMBL" id="LAZR01014950">
    <property type="protein sequence ID" value="KKM15253.1"/>
    <property type="molecule type" value="Genomic_DNA"/>
</dbReference>
<evidence type="ECO:0000313" key="1">
    <source>
        <dbReference type="EMBL" id="KKM15253.1"/>
    </source>
</evidence>
<protein>
    <recommendedName>
        <fullName evidence="2">DUF3168 domain-containing protein</fullName>
    </recommendedName>
</protein>
<proteinExistence type="predicted"/>
<sequence length="140" mass="15086">MAADTNAIIREYLASHANAVALQALVGARIYSPRLPEGTTLPAVGFLTRGGDSTPYIPGMVTPSVQFDCWAENAIEARQVYGALYDALQGIQMVDVTVAGNTYVILSSQEEVQGQDIPDADIVGYFKVLTFFSIKIRAEV</sequence>
<comment type="caution">
    <text evidence="1">The sequence shown here is derived from an EMBL/GenBank/DDBJ whole genome shotgun (WGS) entry which is preliminary data.</text>
</comment>